<dbReference type="AlphaFoldDB" id="A0A517TTG7"/>
<proteinExistence type="predicted"/>
<keyword evidence="2" id="KW-1185">Reference proteome</keyword>
<name>A0A517TTG7_9BACT</name>
<evidence type="ECO:0000313" key="2">
    <source>
        <dbReference type="Proteomes" id="UP000317909"/>
    </source>
</evidence>
<gene>
    <name evidence="1" type="ORF">I41_08250</name>
</gene>
<protein>
    <submittedName>
        <fullName evidence="1">Uncharacterized protein</fullName>
    </submittedName>
</protein>
<accession>A0A517TTG7</accession>
<reference evidence="1 2" key="1">
    <citation type="submission" date="2019-02" db="EMBL/GenBank/DDBJ databases">
        <title>Deep-cultivation of Planctomycetes and their phenomic and genomic characterization uncovers novel biology.</title>
        <authorList>
            <person name="Wiegand S."/>
            <person name="Jogler M."/>
            <person name="Boedeker C."/>
            <person name="Pinto D."/>
            <person name="Vollmers J."/>
            <person name="Rivas-Marin E."/>
            <person name="Kohn T."/>
            <person name="Peeters S.H."/>
            <person name="Heuer A."/>
            <person name="Rast P."/>
            <person name="Oberbeckmann S."/>
            <person name="Bunk B."/>
            <person name="Jeske O."/>
            <person name="Meyerdierks A."/>
            <person name="Storesund J.E."/>
            <person name="Kallscheuer N."/>
            <person name="Luecker S."/>
            <person name="Lage O.M."/>
            <person name="Pohl T."/>
            <person name="Merkel B.J."/>
            <person name="Hornburger P."/>
            <person name="Mueller R.-W."/>
            <person name="Bruemmer F."/>
            <person name="Labrenz M."/>
            <person name="Spormann A.M."/>
            <person name="Op den Camp H."/>
            <person name="Overmann J."/>
            <person name="Amann R."/>
            <person name="Jetten M.S.M."/>
            <person name="Mascher T."/>
            <person name="Medema M.H."/>
            <person name="Devos D.P."/>
            <person name="Kaster A.-K."/>
            <person name="Ovreas L."/>
            <person name="Rohde M."/>
            <person name="Galperin M.Y."/>
            <person name="Jogler C."/>
        </authorList>
    </citation>
    <scope>NUCLEOTIDE SEQUENCE [LARGE SCALE GENOMIC DNA]</scope>
    <source>
        <strain evidence="1 2">I41</strain>
    </source>
</reference>
<dbReference type="EMBL" id="CP036339">
    <property type="protein sequence ID" value="QDT71665.1"/>
    <property type="molecule type" value="Genomic_DNA"/>
</dbReference>
<evidence type="ECO:0000313" key="1">
    <source>
        <dbReference type="EMBL" id="QDT71665.1"/>
    </source>
</evidence>
<dbReference type="KEGG" id="llh:I41_08250"/>
<dbReference type="Proteomes" id="UP000317909">
    <property type="component" value="Chromosome"/>
</dbReference>
<sequence length="112" mass="13074">MRNRTVDTVQRPQRRSIDWQCIGIEKHSETDDEVAYRFVADIWEPNPEIKGRSRIAGQAEGLMRLIKATGEVLLDQPMPDDTNERRFNSAARKIKQHWANREYPEKTMFACG</sequence>
<organism evidence="1 2">
    <name type="scientific">Lacipirellula limnantheis</name>
    <dbReference type="NCBI Taxonomy" id="2528024"/>
    <lineage>
        <taxon>Bacteria</taxon>
        <taxon>Pseudomonadati</taxon>
        <taxon>Planctomycetota</taxon>
        <taxon>Planctomycetia</taxon>
        <taxon>Pirellulales</taxon>
        <taxon>Lacipirellulaceae</taxon>
        <taxon>Lacipirellula</taxon>
    </lineage>
</organism>